<evidence type="ECO:0000256" key="1">
    <source>
        <dbReference type="SAM" id="MobiDB-lite"/>
    </source>
</evidence>
<evidence type="ECO:0000313" key="2">
    <source>
        <dbReference type="EMBL" id="KAK2099659.1"/>
    </source>
</evidence>
<comment type="caution">
    <text evidence="2">The sequence shown here is derived from an EMBL/GenBank/DDBJ whole genome shotgun (WGS) entry which is preliminary data.</text>
</comment>
<gene>
    <name evidence="2" type="ORF">P7K49_021007</name>
</gene>
<sequence>PERSRGPAARTGGVAQGCEPGHLRAGSGEPHGEEHVQRGSMLDSAGALLAVPPGGDFAVQLLSRSHAERTGVA</sequence>
<feature type="non-terminal residue" evidence="2">
    <location>
        <position position="1"/>
    </location>
</feature>
<name>A0ABQ9URF4_SAGOE</name>
<keyword evidence="3" id="KW-1185">Reference proteome</keyword>
<dbReference type="EMBL" id="JASSZA010000010">
    <property type="protein sequence ID" value="KAK2099659.1"/>
    <property type="molecule type" value="Genomic_DNA"/>
</dbReference>
<feature type="non-terminal residue" evidence="2">
    <location>
        <position position="73"/>
    </location>
</feature>
<dbReference type="Proteomes" id="UP001266305">
    <property type="component" value="Unassembled WGS sequence"/>
</dbReference>
<reference evidence="2 3" key="1">
    <citation type="submission" date="2023-05" db="EMBL/GenBank/DDBJ databases">
        <title>B98-5 Cell Line De Novo Hybrid Assembly: An Optical Mapping Approach.</title>
        <authorList>
            <person name="Kananen K."/>
            <person name="Auerbach J.A."/>
            <person name="Kautto E."/>
            <person name="Blachly J.S."/>
        </authorList>
    </citation>
    <scope>NUCLEOTIDE SEQUENCE [LARGE SCALE GENOMIC DNA]</scope>
    <source>
        <strain evidence="2">B95-8</strain>
        <tissue evidence="2">Cell line</tissue>
    </source>
</reference>
<protein>
    <submittedName>
        <fullName evidence="2">Uncharacterized protein</fullName>
    </submittedName>
</protein>
<feature type="region of interest" description="Disordered" evidence="1">
    <location>
        <begin position="1"/>
        <end position="38"/>
    </location>
</feature>
<organism evidence="2 3">
    <name type="scientific">Saguinus oedipus</name>
    <name type="common">Cotton-top tamarin</name>
    <name type="synonym">Oedipomidas oedipus</name>
    <dbReference type="NCBI Taxonomy" id="9490"/>
    <lineage>
        <taxon>Eukaryota</taxon>
        <taxon>Metazoa</taxon>
        <taxon>Chordata</taxon>
        <taxon>Craniata</taxon>
        <taxon>Vertebrata</taxon>
        <taxon>Euteleostomi</taxon>
        <taxon>Mammalia</taxon>
        <taxon>Eutheria</taxon>
        <taxon>Euarchontoglires</taxon>
        <taxon>Primates</taxon>
        <taxon>Haplorrhini</taxon>
        <taxon>Platyrrhini</taxon>
        <taxon>Cebidae</taxon>
        <taxon>Callitrichinae</taxon>
        <taxon>Saguinus</taxon>
    </lineage>
</organism>
<proteinExistence type="predicted"/>
<accession>A0ABQ9URF4</accession>
<evidence type="ECO:0000313" key="3">
    <source>
        <dbReference type="Proteomes" id="UP001266305"/>
    </source>
</evidence>